<accession>A0A5C5ZTG3</accession>
<dbReference type="RefSeq" id="WP_146397181.1">
    <property type="nucleotide sequence ID" value="NZ_SJPQ01000001.1"/>
</dbReference>
<dbReference type="AlphaFoldDB" id="A0A5C5ZTG3"/>
<sequence length="170" mass="18351">MGLFTSKHFDTLNELFLAQLKDLYDAEIRLTEALPKMADAADSQELKQAFQSHLDETQGHAQRLEQVFRTLDAEPERETCDAMKGLISEGDDVVSAKGDPAVLDAALIAAGQRVEHYEMAGYGTARSLANQLGLAQAAGLLQQTLDEEGEADKKLNAIAESYANVAAAQA</sequence>
<dbReference type="Proteomes" id="UP000315440">
    <property type="component" value="Unassembled WGS sequence"/>
</dbReference>
<dbReference type="EMBL" id="SJPQ01000001">
    <property type="protein sequence ID" value="TWT90365.1"/>
    <property type="molecule type" value="Genomic_DNA"/>
</dbReference>
<dbReference type="PANTHER" id="PTHR30565">
    <property type="entry name" value="PROTEIN YCIF"/>
    <property type="match status" value="1"/>
</dbReference>
<dbReference type="OrthoDB" id="9795056at2"/>
<dbReference type="Pfam" id="PF05974">
    <property type="entry name" value="DUF892"/>
    <property type="match status" value="1"/>
</dbReference>
<organism evidence="1 2">
    <name type="scientific">Pseudobythopirellula maris</name>
    <dbReference type="NCBI Taxonomy" id="2527991"/>
    <lineage>
        <taxon>Bacteria</taxon>
        <taxon>Pseudomonadati</taxon>
        <taxon>Planctomycetota</taxon>
        <taxon>Planctomycetia</taxon>
        <taxon>Pirellulales</taxon>
        <taxon>Lacipirellulaceae</taxon>
        <taxon>Pseudobythopirellula</taxon>
    </lineage>
</organism>
<dbReference type="InterPro" id="IPR009078">
    <property type="entry name" value="Ferritin-like_SF"/>
</dbReference>
<evidence type="ECO:0000313" key="1">
    <source>
        <dbReference type="EMBL" id="TWT90365.1"/>
    </source>
</evidence>
<evidence type="ECO:0000313" key="2">
    <source>
        <dbReference type="Proteomes" id="UP000315440"/>
    </source>
</evidence>
<dbReference type="InterPro" id="IPR010287">
    <property type="entry name" value="DUF892_YciF-like"/>
</dbReference>
<dbReference type="InterPro" id="IPR012347">
    <property type="entry name" value="Ferritin-like"/>
</dbReference>
<dbReference type="InterPro" id="IPR047114">
    <property type="entry name" value="YciF"/>
</dbReference>
<dbReference type="CDD" id="cd07909">
    <property type="entry name" value="YciF"/>
    <property type="match status" value="1"/>
</dbReference>
<name>A0A5C5ZTG3_9BACT</name>
<proteinExistence type="predicted"/>
<keyword evidence="2" id="KW-1185">Reference proteome</keyword>
<dbReference type="Gene3D" id="1.20.1260.10">
    <property type="match status" value="1"/>
</dbReference>
<comment type="caution">
    <text evidence="1">The sequence shown here is derived from an EMBL/GenBank/DDBJ whole genome shotgun (WGS) entry which is preliminary data.</text>
</comment>
<dbReference type="PANTHER" id="PTHR30565:SF9">
    <property type="entry name" value="PROTEIN YCIF"/>
    <property type="match status" value="1"/>
</dbReference>
<reference evidence="1 2" key="1">
    <citation type="submission" date="2019-02" db="EMBL/GenBank/DDBJ databases">
        <title>Deep-cultivation of Planctomycetes and their phenomic and genomic characterization uncovers novel biology.</title>
        <authorList>
            <person name="Wiegand S."/>
            <person name="Jogler M."/>
            <person name="Boedeker C."/>
            <person name="Pinto D."/>
            <person name="Vollmers J."/>
            <person name="Rivas-Marin E."/>
            <person name="Kohn T."/>
            <person name="Peeters S.H."/>
            <person name="Heuer A."/>
            <person name="Rast P."/>
            <person name="Oberbeckmann S."/>
            <person name="Bunk B."/>
            <person name="Jeske O."/>
            <person name="Meyerdierks A."/>
            <person name="Storesund J.E."/>
            <person name="Kallscheuer N."/>
            <person name="Luecker S."/>
            <person name="Lage O.M."/>
            <person name="Pohl T."/>
            <person name="Merkel B.J."/>
            <person name="Hornburger P."/>
            <person name="Mueller R.-W."/>
            <person name="Bruemmer F."/>
            <person name="Labrenz M."/>
            <person name="Spormann A.M."/>
            <person name="Op Den Camp H."/>
            <person name="Overmann J."/>
            <person name="Amann R."/>
            <person name="Jetten M.S.M."/>
            <person name="Mascher T."/>
            <person name="Medema M.H."/>
            <person name="Devos D.P."/>
            <person name="Kaster A.-K."/>
            <person name="Ovreas L."/>
            <person name="Rohde M."/>
            <person name="Galperin M.Y."/>
            <person name="Jogler C."/>
        </authorList>
    </citation>
    <scope>NUCLEOTIDE SEQUENCE [LARGE SCALE GENOMIC DNA]</scope>
    <source>
        <strain evidence="1 2">Mal64</strain>
    </source>
</reference>
<gene>
    <name evidence="1" type="ORF">Mal64_07540</name>
</gene>
<dbReference type="SUPFAM" id="SSF47240">
    <property type="entry name" value="Ferritin-like"/>
    <property type="match status" value="1"/>
</dbReference>
<protein>
    <submittedName>
        <fullName evidence="1">Uncharacterized protein</fullName>
    </submittedName>
</protein>